<sequence>MGGLGLRKLDDMNQACLIKLGCKVFSGDGRDIEAWEDIWIEEGLCIAQHINIPQEIQSARVCDSVDAAGNWNWALLQPWMPRDMQ</sequence>
<evidence type="ECO:0000313" key="2">
    <source>
        <dbReference type="Proteomes" id="UP000265520"/>
    </source>
</evidence>
<dbReference type="Proteomes" id="UP000265520">
    <property type="component" value="Unassembled WGS sequence"/>
</dbReference>
<organism evidence="1 2">
    <name type="scientific">Trifolium medium</name>
    <dbReference type="NCBI Taxonomy" id="97028"/>
    <lineage>
        <taxon>Eukaryota</taxon>
        <taxon>Viridiplantae</taxon>
        <taxon>Streptophyta</taxon>
        <taxon>Embryophyta</taxon>
        <taxon>Tracheophyta</taxon>
        <taxon>Spermatophyta</taxon>
        <taxon>Magnoliopsida</taxon>
        <taxon>eudicotyledons</taxon>
        <taxon>Gunneridae</taxon>
        <taxon>Pentapetalae</taxon>
        <taxon>rosids</taxon>
        <taxon>fabids</taxon>
        <taxon>Fabales</taxon>
        <taxon>Fabaceae</taxon>
        <taxon>Papilionoideae</taxon>
        <taxon>50 kb inversion clade</taxon>
        <taxon>NPAAA clade</taxon>
        <taxon>Hologalegina</taxon>
        <taxon>IRL clade</taxon>
        <taxon>Trifolieae</taxon>
        <taxon>Trifolium</taxon>
    </lineage>
</organism>
<name>A0A392RB66_9FABA</name>
<accession>A0A392RB66</accession>
<reference evidence="1 2" key="1">
    <citation type="journal article" date="2018" name="Front. Plant Sci.">
        <title>Red Clover (Trifolium pratense) and Zigzag Clover (T. medium) - A Picture of Genomic Similarities and Differences.</title>
        <authorList>
            <person name="Dluhosova J."/>
            <person name="Istvanek J."/>
            <person name="Nedelnik J."/>
            <person name="Repkova J."/>
        </authorList>
    </citation>
    <scope>NUCLEOTIDE SEQUENCE [LARGE SCALE GENOMIC DNA]</scope>
    <source>
        <strain evidence="2">cv. 10/8</strain>
        <tissue evidence="1">Leaf</tissue>
    </source>
</reference>
<keyword evidence="2" id="KW-1185">Reference proteome</keyword>
<comment type="caution">
    <text evidence="1">The sequence shown here is derived from an EMBL/GenBank/DDBJ whole genome shotgun (WGS) entry which is preliminary data.</text>
</comment>
<feature type="non-terminal residue" evidence="1">
    <location>
        <position position="85"/>
    </location>
</feature>
<dbReference type="EMBL" id="LXQA010204886">
    <property type="protein sequence ID" value="MCI33499.1"/>
    <property type="molecule type" value="Genomic_DNA"/>
</dbReference>
<proteinExistence type="predicted"/>
<evidence type="ECO:0000313" key="1">
    <source>
        <dbReference type="EMBL" id="MCI33499.1"/>
    </source>
</evidence>
<dbReference type="AlphaFoldDB" id="A0A392RB66"/>
<protein>
    <submittedName>
        <fullName evidence="1">Uncharacterized protein</fullName>
    </submittedName>
</protein>